<reference evidence="1" key="1">
    <citation type="submission" date="2020-05" db="EMBL/GenBank/DDBJ databases">
        <authorList>
            <person name="Chiriac C."/>
            <person name="Salcher M."/>
            <person name="Ghai R."/>
            <person name="Kavagutti S V."/>
        </authorList>
    </citation>
    <scope>NUCLEOTIDE SEQUENCE</scope>
</reference>
<proteinExistence type="predicted"/>
<evidence type="ECO:0000313" key="1">
    <source>
        <dbReference type="EMBL" id="CAB4789612.1"/>
    </source>
</evidence>
<name>A0A6J6WY07_9ZZZZ</name>
<dbReference type="SUPFAM" id="SSF54690">
    <property type="entry name" value="Molybdopterin synthase subunit MoaE"/>
    <property type="match status" value="1"/>
</dbReference>
<dbReference type="GO" id="GO:0006777">
    <property type="term" value="P:Mo-molybdopterin cofactor biosynthetic process"/>
    <property type="evidence" value="ECO:0007669"/>
    <property type="project" value="InterPro"/>
</dbReference>
<dbReference type="CDD" id="cd00756">
    <property type="entry name" value="MoaE"/>
    <property type="match status" value="1"/>
</dbReference>
<dbReference type="PANTHER" id="PTHR23404">
    <property type="entry name" value="MOLYBDOPTERIN SYNTHASE RELATED"/>
    <property type="match status" value="1"/>
</dbReference>
<gene>
    <name evidence="1" type="ORF">UFOPK2975_00479</name>
</gene>
<organism evidence="1">
    <name type="scientific">freshwater metagenome</name>
    <dbReference type="NCBI Taxonomy" id="449393"/>
    <lineage>
        <taxon>unclassified sequences</taxon>
        <taxon>metagenomes</taxon>
        <taxon>ecological metagenomes</taxon>
    </lineage>
</organism>
<accession>A0A6J6WY07</accession>
<dbReference type="Pfam" id="PF02391">
    <property type="entry name" value="MoaE"/>
    <property type="match status" value="1"/>
</dbReference>
<protein>
    <submittedName>
        <fullName evidence="1">Unannotated protein</fullName>
    </submittedName>
</protein>
<dbReference type="InterPro" id="IPR003448">
    <property type="entry name" value="Mopterin_biosynth_MoaE"/>
</dbReference>
<dbReference type="AlphaFoldDB" id="A0A6J6WY07"/>
<dbReference type="Gene3D" id="3.90.1170.40">
    <property type="entry name" value="Molybdopterin biosynthesis MoaE subunit"/>
    <property type="match status" value="1"/>
</dbReference>
<dbReference type="EMBL" id="CAFAAG010000023">
    <property type="protein sequence ID" value="CAB4789612.1"/>
    <property type="molecule type" value="Genomic_DNA"/>
</dbReference>
<dbReference type="InterPro" id="IPR036563">
    <property type="entry name" value="MoaE_sf"/>
</dbReference>
<sequence length="164" mass="18099">MSHREISLDGNVWLEITATRLDVGAVYDWSVTDTCGAVVLFSGTVRNHSEGRTGVHTLSYEAFEEEVIPKCHEIVSEMKNQWSDLGRIALIHRVGDLKLGESSVLVVVSAPHRPEAFEAARFGIDALKATVPIWKREAWATGSDWALGAQHVTTVDQVMKSTNQ</sequence>